<dbReference type="Proteomes" id="UP001432027">
    <property type="component" value="Unassembled WGS sequence"/>
</dbReference>
<protein>
    <submittedName>
        <fullName evidence="2">Uncharacterized protein</fullName>
    </submittedName>
</protein>
<feature type="transmembrane region" description="Helical" evidence="1">
    <location>
        <begin position="25"/>
        <end position="44"/>
    </location>
</feature>
<evidence type="ECO:0000256" key="1">
    <source>
        <dbReference type="SAM" id="Phobius"/>
    </source>
</evidence>
<name>A0AAV5TW45_9BILA</name>
<evidence type="ECO:0000313" key="3">
    <source>
        <dbReference type="Proteomes" id="UP001432027"/>
    </source>
</evidence>
<evidence type="ECO:0000313" key="2">
    <source>
        <dbReference type="EMBL" id="GMS98479.1"/>
    </source>
</evidence>
<keyword evidence="1" id="KW-0812">Transmembrane</keyword>
<keyword evidence="1" id="KW-1133">Transmembrane helix</keyword>
<keyword evidence="1" id="KW-0472">Membrane</keyword>
<keyword evidence="3" id="KW-1185">Reference proteome</keyword>
<dbReference type="EMBL" id="BTSX01000005">
    <property type="protein sequence ID" value="GMS98479.1"/>
    <property type="molecule type" value="Genomic_DNA"/>
</dbReference>
<reference evidence="2" key="1">
    <citation type="submission" date="2023-10" db="EMBL/GenBank/DDBJ databases">
        <title>Genome assembly of Pristionchus species.</title>
        <authorList>
            <person name="Yoshida K."/>
            <person name="Sommer R.J."/>
        </authorList>
    </citation>
    <scope>NUCLEOTIDE SEQUENCE</scope>
    <source>
        <strain evidence="2">RS0144</strain>
    </source>
</reference>
<organism evidence="2 3">
    <name type="scientific">Pristionchus entomophagus</name>
    <dbReference type="NCBI Taxonomy" id="358040"/>
    <lineage>
        <taxon>Eukaryota</taxon>
        <taxon>Metazoa</taxon>
        <taxon>Ecdysozoa</taxon>
        <taxon>Nematoda</taxon>
        <taxon>Chromadorea</taxon>
        <taxon>Rhabditida</taxon>
        <taxon>Rhabditina</taxon>
        <taxon>Diplogasteromorpha</taxon>
        <taxon>Diplogasteroidea</taxon>
        <taxon>Neodiplogasteridae</taxon>
        <taxon>Pristionchus</taxon>
    </lineage>
</organism>
<proteinExistence type="predicted"/>
<feature type="non-terminal residue" evidence="2">
    <location>
        <position position="1"/>
    </location>
</feature>
<comment type="caution">
    <text evidence="2">The sequence shown here is derived from an EMBL/GenBank/DDBJ whole genome shotgun (WGS) entry which is preliminary data.</text>
</comment>
<gene>
    <name evidence="2" type="ORF">PENTCL1PPCAC_20654</name>
</gene>
<sequence length="67" mass="7553">LEIRKQQPKAEALVSHPSSLHADPMMYAMGGGIMLVIVFAVFIAQRRGRQHKHRTVEDKPLVDLPHV</sequence>
<accession>A0AAV5TW45</accession>
<dbReference type="AlphaFoldDB" id="A0AAV5TW45"/>